<accession>A0A4C1Y844</accession>
<gene>
    <name evidence="2" type="ORF">EVAR_51028_1</name>
</gene>
<keyword evidence="3" id="KW-1185">Reference proteome</keyword>
<dbReference type="AlphaFoldDB" id="A0A4C1Y844"/>
<evidence type="ECO:0000313" key="2">
    <source>
        <dbReference type="EMBL" id="GBP70729.1"/>
    </source>
</evidence>
<evidence type="ECO:0000256" key="1">
    <source>
        <dbReference type="SAM" id="MobiDB-lite"/>
    </source>
</evidence>
<sequence length="208" mass="23914">MAAGLGFLSSHCRDISLNLNSNRGRRASSPRHWPEQVDRDRQLKILNTQSRSAFTILELIKSSFMSMYYKSDSASESGPPLTRRSLSWPTPDPDSRICTTPTASTERVASFVYDKYARSQASNSSPSGRIRRTMTTRRLRASSLNGKTSIRLINRRGRGYNGCRMKFQTRDDVSAPRVRSNPRDERARRLFTRIYPNIRRIRCEFCKL</sequence>
<proteinExistence type="predicted"/>
<protein>
    <submittedName>
        <fullName evidence="2">Uncharacterized protein</fullName>
    </submittedName>
</protein>
<evidence type="ECO:0000313" key="3">
    <source>
        <dbReference type="Proteomes" id="UP000299102"/>
    </source>
</evidence>
<dbReference type="Proteomes" id="UP000299102">
    <property type="component" value="Unassembled WGS sequence"/>
</dbReference>
<comment type="caution">
    <text evidence="2">The sequence shown here is derived from an EMBL/GenBank/DDBJ whole genome shotgun (WGS) entry which is preliminary data.</text>
</comment>
<organism evidence="2 3">
    <name type="scientific">Eumeta variegata</name>
    <name type="common">Bagworm moth</name>
    <name type="synonym">Eumeta japonica</name>
    <dbReference type="NCBI Taxonomy" id="151549"/>
    <lineage>
        <taxon>Eukaryota</taxon>
        <taxon>Metazoa</taxon>
        <taxon>Ecdysozoa</taxon>
        <taxon>Arthropoda</taxon>
        <taxon>Hexapoda</taxon>
        <taxon>Insecta</taxon>
        <taxon>Pterygota</taxon>
        <taxon>Neoptera</taxon>
        <taxon>Endopterygota</taxon>
        <taxon>Lepidoptera</taxon>
        <taxon>Glossata</taxon>
        <taxon>Ditrysia</taxon>
        <taxon>Tineoidea</taxon>
        <taxon>Psychidae</taxon>
        <taxon>Oiketicinae</taxon>
        <taxon>Eumeta</taxon>
    </lineage>
</organism>
<name>A0A4C1Y844_EUMVA</name>
<feature type="region of interest" description="Disordered" evidence="1">
    <location>
        <begin position="72"/>
        <end position="97"/>
    </location>
</feature>
<reference evidence="2 3" key="1">
    <citation type="journal article" date="2019" name="Commun. Biol.">
        <title>The bagworm genome reveals a unique fibroin gene that provides high tensile strength.</title>
        <authorList>
            <person name="Kono N."/>
            <person name="Nakamura H."/>
            <person name="Ohtoshi R."/>
            <person name="Tomita M."/>
            <person name="Numata K."/>
            <person name="Arakawa K."/>
        </authorList>
    </citation>
    <scope>NUCLEOTIDE SEQUENCE [LARGE SCALE GENOMIC DNA]</scope>
</reference>
<dbReference type="EMBL" id="BGZK01001084">
    <property type="protein sequence ID" value="GBP70729.1"/>
    <property type="molecule type" value="Genomic_DNA"/>
</dbReference>